<protein>
    <recommendedName>
        <fullName evidence="4">Transcription factor CBF/NF-Y/archaeal histone domain-containing protein</fullName>
    </recommendedName>
</protein>
<keyword evidence="6" id="KW-1185">Reference proteome</keyword>
<comment type="subcellular location">
    <subcellularLocation>
        <location evidence="1">Nucleus</location>
    </subcellularLocation>
</comment>
<evidence type="ECO:0000256" key="3">
    <source>
        <dbReference type="SAM" id="MobiDB-lite"/>
    </source>
</evidence>
<dbReference type="Gene3D" id="1.10.20.10">
    <property type="entry name" value="Histone, subunit A"/>
    <property type="match status" value="1"/>
</dbReference>
<feature type="domain" description="Transcription factor CBF/NF-Y/archaeal histone" evidence="4">
    <location>
        <begin position="39"/>
        <end position="102"/>
    </location>
</feature>
<sequence length="185" mass="20433">MHDPFAPQQLHQPKVESKPEPEEYKPYPGELEGTQIKTKFPVARIKRIVQADEDVGKVAQVTPVVVSKALELFMTSLALNAAAVARSRGSKRVTGAHLKLAVAQDDQFDFLQDIVEKIPDPPAASSARGPDDGGDKKSRAKGKKKKDSSEDDDDELMDNDFDDKPKQKRKGAATRVRRKRADDSD</sequence>
<dbReference type="GO" id="GO:0016251">
    <property type="term" value="F:RNA polymerase II general transcription initiation factor activity"/>
    <property type="evidence" value="ECO:0007669"/>
    <property type="project" value="TreeGrafter"/>
</dbReference>
<evidence type="ECO:0000313" key="5">
    <source>
        <dbReference type="EMBL" id="KAB8772382.1"/>
    </source>
</evidence>
<evidence type="ECO:0000256" key="2">
    <source>
        <dbReference type="ARBA" id="ARBA00023242"/>
    </source>
</evidence>
<dbReference type="GO" id="GO:0046982">
    <property type="term" value="F:protein heterodimerization activity"/>
    <property type="evidence" value="ECO:0007669"/>
    <property type="project" value="InterPro"/>
</dbReference>
<evidence type="ECO:0000313" key="6">
    <source>
        <dbReference type="Proteomes" id="UP000327013"/>
    </source>
</evidence>
<dbReference type="InterPro" id="IPR009072">
    <property type="entry name" value="Histone-fold"/>
</dbReference>
<dbReference type="AlphaFoldDB" id="A0A5N6L4S2"/>
<evidence type="ECO:0000259" key="4">
    <source>
        <dbReference type="Pfam" id="PF00808"/>
    </source>
</evidence>
<dbReference type="GO" id="GO:0017054">
    <property type="term" value="C:negative cofactor 2 complex"/>
    <property type="evidence" value="ECO:0007669"/>
    <property type="project" value="TreeGrafter"/>
</dbReference>
<reference evidence="5 6" key="1">
    <citation type="submission" date="2019-06" db="EMBL/GenBank/DDBJ databases">
        <title>A chromosomal-level reference genome of Carpinus fangiana (Coryloideae, Betulaceae).</title>
        <authorList>
            <person name="Yang X."/>
            <person name="Wang Z."/>
            <person name="Zhang L."/>
            <person name="Hao G."/>
            <person name="Liu J."/>
            <person name="Yang Y."/>
        </authorList>
    </citation>
    <scope>NUCLEOTIDE SEQUENCE [LARGE SCALE GENOMIC DNA]</scope>
    <source>
        <strain evidence="5">Cfa_2016G</strain>
        <tissue evidence="5">Leaf</tissue>
    </source>
</reference>
<evidence type="ECO:0000256" key="1">
    <source>
        <dbReference type="ARBA" id="ARBA00004123"/>
    </source>
</evidence>
<organism evidence="5 6">
    <name type="scientific">Carpinus fangiana</name>
    <dbReference type="NCBI Taxonomy" id="176857"/>
    <lineage>
        <taxon>Eukaryota</taxon>
        <taxon>Viridiplantae</taxon>
        <taxon>Streptophyta</taxon>
        <taxon>Embryophyta</taxon>
        <taxon>Tracheophyta</taxon>
        <taxon>Spermatophyta</taxon>
        <taxon>Magnoliopsida</taxon>
        <taxon>eudicotyledons</taxon>
        <taxon>Gunneridae</taxon>
        <taxon>Pentapetalae</taxon>
        <taxon>rosids</taxon>
        <taxon>fabids</taxon>
        <taxon>Fagales</taxon>
        <taxon>Betulaceae</taxon>
        <taxon>Carpinus</taxon>
    </lineage>
</organism>
<dbReference type="Pfam" id="PF00808">
    <property type="entry name" value="CBFD_NFYB_HMF"/>
    <property type="match status" value="1"/>
</dbReference>
<dbReference type="InterPro" id="IPR050568">
    <property type="entry name" value="Transcr_DNA_Rep_Reg"/>
</dbReference>
<feature type="compositionally biased region" description="Basic and acidic residues" evidence="3">
    <location>
        <begin position="13"/>
        <end position="25"/>
    </location>
</feature>
<dbReference type="PANTHER" id="PTHR10252:SF5">
    <property type="entry name" value="DR1-ASSOCIATED COREPRESSOR"/>
    <property type="match status" value="1"/>
</dbReference>
<feature type="compositionally biased region" description="Acidic residues" evidence="3">
    <location>
        <begin position="149"/>
        <end position="161"/>
    </location>
</feature>
<dbReference type="PANTHER" id="PTHR10252">
    <property type="entry name" value="HISTONE-LIKE TRANSCRIPTION FACTOR CCAAT-RELATED"/>
    <property type="match status" value="1"/>
</dbReference>
<proteinExistence type="predicted"/>
<accession>A0A5N6L4S2</accession>
<dbReference type="InterPro" id="IPR003958">
    <property type="entry name" value="CBFA_NFYB_domain"/>
</dbReference>
<dbReference type="CDD" id="cd22906">
    <property type="entry name" value="HFD_DRAP1"/>
    <property type="match status" value="1"/>
</dbReference>
<dbReference type="EMBL" id="VIBQ01000102">
    <property type="protein sequence ID" value="KAB8772382.1"/>
    <property type="molecule type" value="Genomic_DNA"/>
</dbReference>
<keyword evidence="2" id="KW-0539">Nucleus</keyword>
<dbReference type="GO" id="GO:0001046">
    <property type="term" value="F:core promoter sequence-specific DNA binding"/>
    <property type="evidence" value="ECO:0007669"/>
    <property type="project" value="TreeGrafter"/>
</dbReference>
<feature type="region of interest" description="Disordered" evidence="3">
    <location>
        <begin position="116"/>
        <end position="185"/>
    </location>
</feature>
<name>A0A5N6L4S2_9ROSI</name>
<dbReference type="Proteomes" id="UP000327013">
    <property type="component" value="Unassembled WGS sequence"/>
</dbReference>
<dbReference type="OrthoDB" id="653904at2759"/>
<gene>
    <name evidence="5" type="ORF">FH972_026671</name>
</gene>
<dbReference type="SUPFAM" id="SSF47113">
    <property type="entry name" value="Histone-fold"/>
    <property type="match status" value="1"/>
</dbReference>
<comment type="caution">
    <text evidence="5">The sequence shown here is derived from an EMBL/GenBank/DDBJ whole genome shotgun (WGS) entry which is preliminary data.</text>
</comment>
<feature type="compositionally biased region" description="Basic residues" evidence="3">
    <location>
        <begin position="166"/>
        <end position="179"/>
    </location>
</feature>
<feature type="region of interest" description="Disordered" evidence="3">
    <location>
        <begin position="1"/>
        <end position="31"/>
    </location>
</feature>